<dbReference type="KEGG" id="pco:PHACADRAFT_33019"/>
<feature type="compositionally biased region" description="Polar residues" evidence="1">
    <location>
        <begin position="122"/>
        <end position="136"/>
    </location>
</feature>
<dbReference type="GeneID" id="18919756"/>
<dbReference type="HOGENOM" id="CLU_604258_0_0_1"/>
<feature type="compositionally biased region" description="Polar residues" evidence="1">
    <location>
        <begin position="179"/>
        <end position="189"/>
    </location>
</feature>
<evidence type="ECO:0000256" key="1">
    <source>
        <dbReference type="SAM" id="MobiDB-lite"/>
    </source>
</evidence>
<feature type="compositionally biased region" description="Basic residues" evidence="1">
    <location>
        <begin position="138"/>
        <end position="148"/>
    </location>
</feature>
<dbReference type="Proteomes" id="UP000008370">
    <property type="component" value="Unassembled WGS sequence"/>
</dbReference>
<name>K5VUE5_PHACS</name>
<feature type="region of interest" description="Disordered" evidence="1">
    <location>
        <begin position="231"/>
        <end position="297"/>
    </location>
</feature>
<proteinExistence type="predicted"/>
<feature type="region of interest" description="Disordered" evidence="1">
    <location>
        <begin position="122"/>
        <end position="207"/>
    </location>
</feature>
<evidence type="ECO:0000313" key="3">
    <source>
        <dbReference type="Proteomes" id="UP000008370"/>
    </source>
</evidence>
<feature type="region of interest" description="Disordered" evidence="1">
    <location>
        <begin position="317"/>
        <end position="357"/>
    </location>
</feature>
<dbReference type="OrthoDB" id="2801937at2759"/>
<protein>
    <submittedName>
        <fullName evidence="2">Uncharacterized protein</fullName>
    </submittedName>
</protein>
<gene>
    <name evidence="2" type="ORF">PHACADRAFT_33019</name>
</gene>
<dbReference type="InParanoid" id="K5VUE5"/>
<feature type="compositionally biased region" description="Polar residues" evidence="1">
    <location>
        <begin position="237"/>
        <end position="261"/>
    </location>
</feature>
<dbReference type="RefSeq" id="XP_007401107.1">
    <property type="nucleotide sequence ID" value="XM_007401045.1"/>
</dbReference>
<dbReference type="AlphaFoldDB" id="K5VUE5"/>
<sequence length="453" mass="48844">MDQANNLPIVTSMIPQPASWKYVRSFKAISGMSDDEKFQLQVRHTQRPVDNGASIAVKAISHQKSLRYLKGKYLDERKLYQEQDDDALKKVTGEACAEFPFLLQRYESAWPIEALLRSRLATSASNSRRMSGQSSHRAAGKARAKKSVARSPARFETQDEEMRDELESSSSPEPEESLHSQYRSRSSRNIAPLIGSEPQKLSLGSPTGLLYSQSRPVQIFGQQNANSDSSFVALPSVPSSSAKHAPSMSQPSCPLPSTSSVQDRDVAVSVNTAPGTSAAGSPQNPSGSPTPVSVEARKRPLSSVRGIDNILAWTSASNSGQGTRHAHCPPEMTGSEAVPSVADPPASGASDTTAVDNSASAMNNDTATVNRGTTIVDRGGEEGEAVVRDFLCSLVQPLDNLLPMFLQAGIQDRASLRGFAALPREEQLNLLRFDLHLNVLQSRIILHGLSQLA</sequence>
<keyword evidence="3" id="KW-1185">Reference proteome</keyword>
<reference evidence="2 3" key="1">
    <citation type="journal article" date="2012" name="BMC Genomics">
        <title>Comparative genomics of the white-rot fungi, Phanerochaete carnosa and P. chrysosporium, to elucidate the genetic basis of the distinct wood types they colonize.</title>
        <authorList>
            <person name="Suzuki H."/>
            <person name="MacDonald J."/>
            <person name="Syed K."/>
            <person name="Salamov A."/>
            <person name="Hori C."/>
            <person name="Aerts A."/>
            <person name="Henrissat B."/>
            <person name="Wiebenga A."/>
            <person name="vanKuyk P.A."/>
            <person name="Barry K."/>
            <person name="Lindquist E."/>
            <person name="LaButti K."/>
            <person name="Lapidus A."/>
            <person name="Lucas S."/>
            <person name="Coutinho P."/>
            <person name="Gong Y."/>
            <person name="Samejima M."/>
            <person name="Mahadevan R."/>
            <person name="Abou-Zaid M."/>
            <person name="de Vries R.P."/>
            <person name="Igarashi K."/>
            <person name="Yadav J.S."/>
            <person name="Grigoriev I.V."/>
            <person name="Master E.R."/>
        </authorList>
    </citation>
    <scope>NUCLEOTIDE SEQUENCE [LARGE SCALE GENOMIC DNA]</scope>
    <source>
        <strain evidence="2 3">HHB-10118-sp</strain>
    </source>
</reference>
<accession>K5VUE5</accession>
<organism evidence="2 3">
    <name type="scientific">Phanerochaete carnosa (strain HHB-10118-sp)</name>
    <name type="common">White-rot fungus</name>
    <name type="synonym">Peniophora carnosa</name>
    <dbReference type="NCBI Taxonomy" id="650164"/>
    <lineage>
        <taxon>Eukaryota</taxon>
        <taxon>Fungi</taxon>
        <taxon>Dikarya</taxon>
        <taxon>Basidiomycota</taxon>
        <taxon>Agaricomycotina</taxon>
        <taxon>Agaricomycetes</taxon>
        <taxon>Polyporales</taxon>
        <taxon>Phanerochaetaceae</taxon>
        <taxon>Phanerochaete</taxon>
    </lineage>
</organism>
<dbReference type="EMBL" id="JH930479">
    <property type="protein sequence ID" value="EKM50204.1"/>
    <property type="molecule type" value="Genomic_DNA"/>
</dbReference>
<feature type="compositionally biased region" description="Polar residues" evidence="1">
    <location>
        <begin position="269"/>
        <end position="291"/>
    </location>
</feature>
<evidence type="ECO:0000313" key="2">
    <source>
        <dbReference type="EMBL" id="EKM50204.1"/>
    </source>
</evidence>